<evidence type="ECO:0000313" key="3">
    <source>
        <dbReference type="Proteomes" id="UP000800092"/>
    </source>
</evidence>
<dbReference type="Proteomes" id="UP000800092">
    <property type="component" value="Unassembled WGS sequence"/>
</dbReference>
<evidence type="ECO:0000256" key="1">
    <source>
        <dbReference type="SAM" id="MobiDB-lite"/>
    </source>
</evidence>
<sequence length="244" mass="27565">MAKSQTPDPKRRRNQSVDDEALTESPRISKTSRVQSAEPAIRSGLTKPATSTKSASIPPSRLHRPTASKPNAMARRMKSSEPSSRSPSVVQTSQREARMHDKTRGNEFPKDLVLLRSKNTFNPRHDYRQIKFYYHNKYPSLNIPTTSRVHREYLAAGGWRAELARPETSDPEAVNKAILTTAKEDGSYQQGLSGLHDATKCLIAIDTDIANCLRQMEESREEVFSEAEQIMVQDLWREAEEANE</sequence>
<protein>
    <submittedName>
        <fullName evidence="2">Uncharacterized protein</fullName>
    </submittedName>
</protein>
<organism evidence="2 3">
    <name type="scientific">Viridothelium virens</name>
    <name type="common">Speckled blister lichen</name>
    <name type="synonym">Trypethelium virens</name>
    <dbReference type="NCBI Taxonomy" id="1048519"/>
    <lineage>
        <taxon>Eukaryota</taxon>
        <taxon>Fungi</taxon>
        <taxon>Dikarya</taxon>
        <taxon>Ascomycota</taxon>
        <taxon>Pezizomycotina</taxon>
        <taxon>Dothideomycetes</taxon>
        <taxon>Dothideomycetes incertae sedis</taxon>
        <taxon>Trypetheliales</taxon>
        <taxon>Trypetheliaceae</taxon>
        <taxon>Viridothelium</taxon>
    </lineage>
</organism>
<gene>
    <name evidence="2" type="ORF">EV356DRAFT_508168</name>
</gene>
<reference evidence="2" key="1">
    <citation type="journal article" date="2020" name="Stud. Mycol.">
        <title>101 Dothideomycetes genomes: a test case for predicting lifestyles and emergence of pathogens.</title>
        <authorList>
            <person name="Haridas S."/>
            <person name="Albert R."/>
            <person name="Binder M."/>
            <person name="Bloem J."/>
            <person name="Labutti K."/>
            <person name="Salamov A."/>
            <person name="Andreopoulos B."/>
            <person name="Baker S."/>
            <person name="Barry K."/>
            <person name="Bills G."/>
            <person name="Bluhm B."/>
            <person name="Cannon C."/>
            <person name="Castanera R."/>
            <person name="Culley D."/>
            <person name="Daum C."/>
            <person name="Ezra D."/>
            <person name="Gonzalez J."/>
            <person name="Henrissat B."/>
            <person name="Kuo A."/>
            <person name="Liang C."/>
            <person name="Lipzen A."/>
            <person name="Lutzoni F."/>
            <person name="Magnuson J."/>
            <person name="Mondo S."/>
            <person name="Nolan M."/>
            <person name="Ohm R."/>
            <person name="Pangilinan J."/>
            <person name="Park H.-J."/>
            <person name="Ramirez L."/>
            <person name="Alfaro M."/>
            <person name="Sun H."/>
            <person name="Tritt A."/>
            <person name="Yoshinaga Y."/>
            <person name="Zwiers L.-H."/>
            <person name="Turgeon B."/>
            <person name="Goodwin S."/>
            <person name="Spatafora J."/>
            <person name="Crous P."/>
            <person name="Grigoriev I."/>
        </authorList>
    </citation>
    <scope>NUCLEOTIDE SEQUENCE</scope>
    <source>
        <strain evidence="2">Tuck. ex Michener</strain>
    </source>
</reference>
<proteinExistence type="predicted"/>
<evidence type="ECO:0000313" key="2">
    <source>
        <dbReference type="EMBL" id="KAF2230859.1"/>
    </source>
</evidence>
<feature type="region of interest" description="Disordered" evidence="1">
    <location>
        <begin position="1"/>
        <end position="105"/>
    </location>
</feature>
<dbReference type="AlphaFoldDB" id="A0A6A6GYZ3"/>
<feature type="compositionally biased region" description="Polar residues" evidence="1">
    <location>
        <begin position="48"/>
        <end position="57"/>
    </location>
</feature>
<dbReference type="EMBL" id="ML991835">
    <property type="protein sequence ID" value="KAF2230859.1"/>
    <property type="molecule type" value="Genomic_DNA"/>
</dbReference>
<feature type="compositionally biased region" description="Polar residues" evidence="1">
    <location>
        <begin position="26"/>
        <end position="35"/>
    </location>
</feature>
<keyword evidence="3" id="KW-1185">Reference proteome</keyword>
<feature type="compositionally biased region" description="Basic and acidic residues" evidence="1">
    <location>
        <begin position="95"/>
        <end position="105"/>
    </location>
</feature>
<name>A0A6A6GYZ3_VIRVR</name>
<accession>A0A6A6GYZ3</accession>